<dbReference type="PANTHER" id="PTHR15555:SF0">
    <property type="entry name" value="ZINC FINGER HIT DOMAIN-CONTAINING PROTEIN 2"/>
    <property type="match status" value="1"/>
</dbReference>
<dbReference type="GO" id="GO:0008270">
    <property type="term" value="F:zinc ion binding"/>
    <property type="evidence" value="ECO:0007669"/>
    <property type="project" value="UniProtKB-UniRule"/>
</dbReference>
<gene>
    <name evidence="4" type="ORF">BSTOLATCC_MIC6978</name>
</gene>
<dbReference type="InterPro" id="IPR039646">
    <property type="entry name" value="ZNHIT2"/>
</dbReference>
<accession>A0AAU9IEM8</accession>
<evidence type="ECO:0000259" key="3">
    <source>
        <dbReference type="PROSITE" id="PS51083"/>
    </source>
</evidence>
<keyword evidence="1" id="KW-0862">Zinc</keyword>
<keyword evidence="1" id="KW-0479">Metal-binding</keyword>
<dbReference type="CDD" id="cd23024">
    <property type="entry name" value="zf-HIT_ZNHIT2-3"/>
    <property type="match status" value="1"/>
</dbReference>
<reference evidence="4" key="1">
    <citation type="submission" date="2021-09" db="EMBL/GenBank/DDBJ databases">
        <authorList>
            <consortium name="AG Swart"/>
            <person name="Singh M."/>
            <person name="Singh A."/>
            <person name="Seah K."/>
            <person name="Emmerich C."/>
        </authorList>
    </citation>
    <scope>NUCLEOTIDE SEQUENCE</scope>
    <source>
        <strain evidence="4">ATCC30299</strain>
    </source>
</reference>
<dbReference type="SUPFAM" id="SSF144232">
    <property type="entry name" value="HIT/MYND zinc finger-like"/>
    <property type="match status" value="1"/>
</dbReference>
<dbReference type="Proteomes" id="UP001162131">
    <property type="component" value="Unassembled WGS sequence"/>
</dbReference>
<feature type="domain" description="HIT-type" evidence="3">
    <location>
        <begin position="16"/>
        <end position="48"/>
    </location>
</feature>
<protein>
    <recommendedName>
        <fullName evidence="3">HIT-type domain-containing protein</fullName>
    </recommendedName>
</protein>
<keyword evidence="1" id="KW-0863">Zinc-finger</keyword>
<dbReference type="PANTHER" id="PTHR15555">
    <property type="entry name" value="ZINC FINGER HIT DOMAIN CONTAINING PROTEIN 2 PROTEIN FON -RELATED"/>
    <property type="match status" value="1"/>
</dbReference>
<dbReference type="InterPro" id="IPR007529">
    <property type="entry name" value="Znf_HIT"/>
</dbReference>
<evidence type="ECO:0000256" key="2">
    <source>
        <dbReference type="SAM" id="Coils"/>
    </source>
</evidence>
<dbReference type="PROSITE" id="PS51083">
    <property type="entry name" value="ZF_HIT"/>
    <property type="match status" value="1"/>
</dbReference>
<proteinExistence type="predicted"/>
<dbReference type="AlphaFoldDB" id="A0AAU9IEM8"/>
<feature type="coiled-coil region" evidence="2">
    <location>
        <begin position="94"/>
        <end position="128"/>
    </location>
</feature>
<sequence>MIKSSTQTFGLLDCLCLYCNRKNAKYICPQCKIPYCSLRCYQSHNLECTENFYQEQVLNGLKNKKPSKEEISKFHKILASVNEQGKDLDLECLTEEQEKRLEIIESQIDEKQENIELTQAEIQCFENDIKNGNLLKYIEEWKPWWLEENPQNPDIAEITADSWKSIYNSLPPITALCKSPSNEIVFHIANALWSFAYVWRSYNGDTEYNESDMCSLLLEISDVLSGEIHHEISSLETSVYKAIENAMIHDNEVAKRLNLAIIYDLFLIFKHKSHIVKCLLSLYEFFGLEQISQFMKGRKGNKKIQNIRKKLFFYLSFIKSKSNEKLIEIADQLLAIYNSKKAILH</sequence>
<evidence type="ECO:0000313" key="5">
    <source>
        <dbReference type="Proteomes" id="UP001162131"/>
    </source>
</evidence>
<dbReference type="Gene3D" id="3.30.60.190">
    <property type="match status" value="1"/>
</dbReference>
<evidence type="ECO:0000256" key="1">
    <source>
        <dbReference type="PROSITE-ProRule" id="PRU00453"/>
    </source>
</evidence>
<keyword evidence="2" id="KW-0175">Coiled coil</keyword>
<keyword evidence="5" id="KW-1185">Reference proteome</keyword>
<comment type="caution">
    <text evidence="4">The sequence shown here is derived from an EMBL/GenBank/DDBJ whole genome shotgun (WGS) entry which is preliminary data.</text>
</comment>
<organism evidence="4 5">
    <name type="scientific">Blepharisma stoltei</name>
    <dbReference type="NCBI Taxonomy" id="1481888"/>
    <lineage>
        <taxon>Eukaryota</taxon>
        <taxon>Sar</taxon>
        <taxon>Alveolata</taxon>
        <taxon>Ciliophora</taxon>
        <taxon>Postciliodesmatophora</taxon>
        <taxon>Heterotrichea</taxon>
        <taxon>Heterotrichida</taxon>
        <taxon>Blepharismidae</taxon>
        <taxon>Blepharisma</taxon>
    </lineage>
</organism>
<evidence type="ECO:0000313" key="4">
    <source>
        <dbReference type="EMBL" id="CAG9312587.1"/>
    </source>
</evidence>
<dbReference type="Pfam" id="PF04438">
    <property type="entry name" value="zf-HIT"/>
    <property type="match status" value="1"/>
</dbReference>
<dbReference type="EMBL" id="CAJZBQ010000007">
    <property type="protein sequence ID" value="CAG9312587.1"/>
    <property type="molecule type" value="Genomic_DNA"/>
</dbReference>
<name>A0AAU9IEM8_9CILI</name>